<evidence type="ECO:0000313" key="4">
    <source>
        <dbReference type="Proteomes" id="UP000286288"/>
    </source>
</evidence>
<accession>A0A1I1VNG3</accession>
<keyword evidence="1" id="KW-1133">Transmembrane helix</keyword>
<dbReference type="EMBL" id="CP046123">
    <property type="protein sequence ID" value="QGN29607.1"/>
    <property type="molecule type" value="Genomic_DNA"/>
</dbReference>
<dbReference type="RefSeq" id="WP_005226063.1">
    <property type="nucleotide sequence ID" value="NZ_CABGIF010000010.1"/>
</dbReference>
<proteinExistence type="predicted"/>
<dbReference type="Proteomes" id="UP000422837">
    <property type="component" value="Chromosome"/>
</dbReference>
<evidence type="ECO:0000313" key="5">
    <source>
        <dbReference type="Proteomes" id="UP000422837"/>
    </source>
</evidence>
<evidence type="ECO:0000313" key="2">
    <source>
        <dbReference type="EMBL" id="QGN29607.1"/>
    </source>
</evidence>
<feature type="transmembrane region" description="Helical" evidence="1">
    <location>
        <begin position="35"/>
        <end position="58"/>
    </location>
</feature>
<sequence>MTVSFKRFFQLFLFYFLSILVAYGLIAFLAVDNFWLVVCLMTIVGYLTLGIPLTLLSLKKKK</sequence>
<evidence type="ECO:0000256" key="1">
    <source>
        <dbReference type="SAM" id="Phobius"/>
    </source>
</evidence>
<reference evidence="3 4" key="1">
    <citation type="submission" date="2018-08" db="EMBL/GenBank/DDBJ databases">
        <title>A genome reference for cultivated species of the human gut microbiota.</title>
        <authorList>
            <person name="Zou Y."/>
            <person name="Xue W."/>
            <person name="Luo G."/>
        </authorList>
    </citation>
    <scope>NUCLEOTIDE SEQUENCE [LARGE SCALE GENOMIC DNA]</scope>
    <source>
        <strain evidence="3 4">AF48-16</strain>
    </source>
</reference>
<protein>
    <submittedName>
        <fullName evidence="3">Uncharacterized protein</fullName>
    </submittedName>
</protein>
<evidence type="ECO:0000313" key="3">
    <source>
        <dbReference type="EMBL" id="RHK07629.1"/>
    </source>
</evidence>
<organism evidence="3 4">
    <name type="scientific">Enterococcus casseliflavus</name>
    <name type="common">Enterococcus flavescens</name>
    <dbReference type="NCBI Taxonomy" id="37734"/>
    <lineage>
        <taxon>Bacteria</taxon>
        <taxon>Bacillati</taxon>
        <taxon>Bacillota</taxon>
        <taxon>Bacilli</taxon>
        <taxon>Lactobacillales</taxon>
        <taxon>Enterococcaceae</taxon>
        <taxon>Enterococcus</taxon>
    </lineage>
</organism>
<reference evidence="2 5" key="2">
    <citation type="submission" date="2019-11" db="EMBL/GenBank/DDBJ databases">
        <title>Detection and genome characteristic of a blood enterococcus casselifavus isolate from Zhengzhou,china.</title>
        <authorList>
            <person name="Wen P."/>
        </authorList>
    </citation>
    <scope>NUCLEOTIDE SEQUENCE [LARGE SCALE GENOMIC DNA]</scope>
    <source>
        <strain evidence="2 5">EC291</strain>
    </source>
</reference>
<feature type="transmembrane region" description="Helical" evidence="1">
    <location>
        <begin position="12"/>
        <end position="29"/>
    </location>
</feature>
<keyword evidence="1" id="KW-0472">Membrane</keyword>
<dbReference type="GeneID" id="91575083"/>
<dbReference type="EMBL" id="QRMZ01000003">
    <property type="protein sequence ID" value="RHK07629.1"/>
    <property type="molecule type" value="Genomic_DNA"/>
</dbReference>
<keyword evidence="1" id="KW-0812">Transmembrane</keyword>
<dbReference type="AlphaFoldDB" id="A0A1I1VNG3"/>
<gene>
    <name evidence="3" type="ORF">DW084_02795</name>
    <name evidence="2" type="ORF">GFU50_08835</name>
</gene>
<dbReference type="Proteomes" id="UP000286288">
    <property type="component" value="Unassembled WGS sequence"/>
</dbReference>
<name>A0A1I1VNG3_ENTCA</name>